<evidence type="ECO:0000313" key="2">
    <source>
        <dbReference type="EMBL" id="KAJ7190094.1"/>
    </source>
</evidence>
<dbReference type="EMBL" id="JARJCW010000157">
    <property type="protein sequence ID" value="KAJ7190094.1"/>
    <property type="molecule type" value="Genomic_DNA"/>
</dbReference>
<evidence type="ECO:0000313" key="3">
    <source>
        <dbReference type="Proteomes" id="UP001219525"/>
    </source>
</evidence>
<proteinExistence type="predicted"/>
<keyword evidence="3" id="KW-1185">Reference proteome</keyword>
<feature type="region of interest" description="Disordered" evidence="1">
    <location>
        <begin position="112"/>
        <end position="136"/>
    </location>
</feature>
<sequence>MAQKLLATTTYTPVHLNDRAFYVSIHPGFLQVIVSNASAEAERRLPPGAAQPRATGRAASGPVLLPSIAPPQPQVDGPTFAPAGHSDVVPHGTFRGFPAVRLSGSVSVQKAPPPFGTQMRQDPAGSTPRTQLATRAPVTASLAAEPRPRPGPPPLVGTVPICITYMPIDGRGPDGVALTQLARGRGMLGPQIRISEFIPRRYRGIARAQFVFSGRTQWPGYADVRAEVLHLTQSDGRYTTRRHLGAQVARAIKTFMEQHIDKFIRPLFPVPNLNLRLGPGGIQLEQLRIMEVHSDDGVNFYVRMAVVPSASVAGVVGGANQMQIDAYYSCSFGFAETAFIFGETSWSLDRQLGLGEMMEGKLYLSKTRVKGQGLPSAGPNVNVTDTYCDNLVRFISLQRGVNNGQHLSSFPPPPSASVRLLSGVRRPLRRSKKAAEGVKRRAAGHRRRCHLQAGPGNIRLDPAGRTSWTGRTKHVGHPDLAPLTIIGNPASCSQDHGRRGRGRGHYQRVRWMAVHAGQLAAGIYSPTMAMSNLLIPAAHVQFGCRQGWFSLGGRRPMSAM</sequence>
<accession>A0AAD6Y3J4</accession>
<comment type="caution">
    <text evidence="2">The sequence shown here is derived from an EMBL/GenBank/DDBJ whole genome shotgun (WGS) entry which is preliminary data.</text>
</comment>
<organism evidence="2 3">
    <name type="scientific">Mycena pura</name>
    <dbReference type="NCBI Taxonomy" id="153505"/>
    <lineage>
        <taxon>Eukaryota</taxon>
        <taxon>Fungi</taxon>
        <taxon>Dikarya</taxon>
        <taxon>Basidiomycota</taxon>
        <taxon>Agaricomycotina</taxon>
        <taxon>Agaricomycetes</taxon>
        <taxon>Agaricomycetidae</taxon>
        <taxon>Agaricales</taxon>
        <taxon>Marasmiineae</taxon>
        <taxon>Mycenaceae</taxon>
        <taxon>Mycena</taxon>
    </lineage>
</organism>
<dbReference type="Proteomes" id="UP001219525">
    <property type="component" value="Unassembled WGS sequence"/>
</dbReference>
<gene>
    <name evidence="2" type="ORF">GGX14DRAFT_408285</name>
</gene>
<protein>
    <submittedName>
        <fullName evidence="2">Uncharacterized protein</fullName>
    </submittedName>
</protein>
<evidence type="ECO:0000256" key="1">
    <source>
        <dbReference type="SAM" id="MobiDB-lite"/>
    </source>
</evidence>
<reference evidence="2" key="1">
    <citation type="submission" date="2023-03" db="EMBL/GenBank/DDBJ databases">
        <title>Massive genome expansion in bonnet fungi (Mycena s.s.) driven by repeated elements and novel gene families across ecological guilds.</title>
        <authorList>
            <consortium name="Lawrence Berkeley National Laboratory"/>
            <person name="Harder C.B."/>
            <person name="Miyauchi S."/>
            <person name="Viragh M."/>
            <person name="Kuo A."/>
            <person name="Thoen E."/>
            <person name="Andreopoulos B."/>
            <person name="Lu D."/>
            <person name="Skrede I."/>
            <person name="Drula E."/>
            <person name="Henrissat B."/>
            <person name="Morin E."/>
            <person name="Kohler A."/>
            <person name="Barry K."/>
            <person name="LaButti K."/>
            <person name="Morin E."/>
            <person name="Salamov A."/>
            <person name="Lipzen A."/>
            <person name="Mereny Z."/>
            <person name="Hegedus B."/>
            <person name="Baldrian P."/>
            <person name="Stursova M."/>
            <person name="Weitz H."/>
            <person name="Taylor A."/>
            <person name="Grigoriev I.V."/>
            <person name="Nagy L.G."/>
            <person name="Martin F."/>
            <person name="Kauserud H."/>
        </authorList>
    </citation>
    <scope>NUCLEOTIDE SEQUENCE</scope>
    <source>
        <strain evidence="2">9144</strain>
    </source>
</reference>
<dbReference type="AlphaFoldDB" id="A0AAD6Y3J4"/>
<name>A0AAD6Y3J4_9AGAR</name>